<keyword evidence="3" id="KW-0804">Transcription</keyword>
<dbReference type="OrthoDB" id="185175at2"/>
<sequence>MFHDVPTSPRTLTDETAQRLRQDIIHGITPAGTRLAEAAVAKQLGVSRVPVREALVMLEREGLIGFSTTGRAYVKDLTPQDFEELFLLRLALEPLSARFAAAQLKGDASLLEQNIRETSHAKTLRDVTSLDLDFHQIILEASLQPRLVRLWKSLRPELELWLSRLHRNHQTQTHATRQTTVEAHTRMLECFRGETPAAAEKITRQHIVGWREWLPSPGELPSA</sequence>
<reference evidence="5 6" key="1">
    <citation type="submission" date="2018-06" db="EMBL/GenBank/DDBJ databases">
        <title>Genomic Encyclopedia of Type Strains, Phase IV (KMG-IV): sequencing the most valuable type-strain genomes for metagenomic binning, comparative biology and taxonomic classification.</title>
        <authorList>
            <person name="Goeker M."/>
        </authorList>
    </citation>
    <scope>NUCLEOTIDE SEQUENCE [LARGE SCALE GENOMIC DNA]</scope>
    <source>
        <strain evidence="5 6">DSM 25532</strain>
    </source>
</reference>
<dbReference type="PROSITE" id="PS50949">
    <property type="entry name" value="HTH_GNTR"/>
    <property type="match status" value="1"/>
</dbReference>
<dbReference type="InterPro" id="IPR036390">
    <property type="entry name" value="WH_DNA-bd_sf"/>
</dbReference>
<dbReference type="EMBL" id="QNRR01000006">
    <property type="protein sequence ID" value="RBP42557.1"/>
    <property type="molecule type" value="Genomic_DNA"/>
</dbReference>
<dbReference type="CDD" id="cd07377">
    <property type="entry name" value="WHTH_GntR"/>
    <property type="match status" value="1"/>
</dbReference>
<evidence type="ECO:0000313" key="6">
    <source>
        <dbReference type="Proteomes" id="UP000253426"/>
    </source>
</evidence>
<dbReference type="PANTHER" id="PTHR43537:SF5">
    <property type="entry name" value="UXU OPERON TRANSCRIPTIONAL REGULATOR"/>
    <property type="match status" value="1"/>
</dbReference>
<comment type="caution">
    <text evidence="5">The sequence shown here is derived from an EMBL/GenBank/DDBJ whole genome shotgun (WGS) entry which is preliminary data.</text>
</comment>
<dbReference type="Gene3D" id="1.10.10.10">
    <property type="entry name" value="Winged helix-like DNA-binding domain superfamily/Winged helix DNA-binding domain"/>
    <property type="match status" value="1"/>
</dbReference>
<dbReference type="Proteomes" id="UP000253426">
    <property type="component" value="Unassembled WGS sequence"/>
</dbReference>
<dbReference type="GO" id="GO:0003700">
    <property type="term" value="F:DNA-binding transcription factor activity"/>
    <property type="evidence" value="ECO:0007669"/>
    <property type="project" value="InterPro"/>
</dbReference>
<dbReference type="InterPro" id="IPR000524">
    <property type="entry name" value="Tscrpt_reg_HTH_GntR"/>
</dbReference>
<dbReference type="SMART" id="SM00895">
    <property type="entry name" value="FCD"/>
    <property type="match status" value="1"/>
</dbReference>
<dbReference type="PRINTS" id="PR00035">
    <property type="entry name" value="HTHGNTR"/>
</dbReference>
<dbReference type="AlphaFoldDB" id="A0A366HIG3"/>
<keyword evidence="6" id="KW-1185">Reference proteome</keyword>
<keyword evidence="1" id="KW-0805">Transcription regulation</keyword>
<dbReference type="PANTHER" id="PTHR43537">
    <property type="entry name" value="TRANSCRIPTIONAL REGULATOR, GNTR FAMILY"/>
    <property type="match status" value="1"/>
</dbReference>
<dbReference type="GO" id="GO:0003677">
    <property type="term" value="F:DNA binding"/>
    <property type="evidence" value="ECO:0007669"/>
    <property type="project" value="UniProtKB-KW"/>
</dbReference>
<name>A0A366HIG3_9BACT</name>
<protein>
    <submittedName>
        <fullName evidence="5">GntR family transcriptional regulator</fullName>
    </submittedName>
</protein>
<feature type="domain" description="HTH gntR-type" evidence="4">
    <location>
        <begin position="10"/>
        <end position="77"/>
    </location>
</feature>
<dbReference type="Pfam" id="PF00392">
    <property type="entry name" value="GntR"/>
    <property type="match status" value="1"/>
</dbReference>
<dbReference type="Pfam" id="PF07729">
    <property type="entry name" value="FCD"/>
    <property type="match status" value="1"/>
</dbReference>
<evidence type="ECO:0000256" key="1">
    <source>
        <dbReference type="ARBA" id="ARBA00023015"/>
    </source>
</evidence>
<dbReference type="SUPFAM" id="SSF48008">
    <property type="entry name" value="GntR ligand-binding domain-like"/>
    <property type="match status" value="1"/>
</dbReference>
<evidence type="ECO:0000256" key="2">
    <source>
        <dbReference type="ARBA" id="ARBA00023125"/>
    </source>
</evidence>
<evidence type="ECO:0000256" key="3">
    <source>
        <dbReference type="ARBA" id="ARBA00023163"/>
    </source>
</evidence>
<dbReference type="Gene3D" id="1.20.120.530">
    <property type="entry name" value="GntR ligand-binding domain-like"/>
    <property type="match status" value="1"/>
</dbReference>
<gene>
    <name evidence="5" type="ORF">DES53_106266</name>
</gene>
<proteinExistence type="predicted"/>
<dbReference type="InterPro" id="IPR011711">
    <property type="entry name" value="GntR_C"/>
</dbReference>
<dbReference type="SUPFAM" id="SSF46785">
    <property type="entry name" value="Winged helix' DNA-binding domain"/>
    <property type="match status" value="1"/>
</dbReference>
<dbReference type="InterPro" id="IPR008920">
    <property type="entry name" value="TF_FadR/GntR_C"/>
</dbReference>
<evidence type="ECO:0000259" key="4">
    <source>
        <dbReference type="PROSITE" id="PS50949"/>
    </source>
</evidence>
<dbReference type="SMART" id="SM00345">
    <property type="entry name" value="HTH_GNTR"/>
    <property type="match status" value="1"/>
</dbReference>
<dbReference type="InterPro" id="IPR036388">
    <property type="entry name" value="WH-like_DNA-bd_sf"/>
</dbReference>
<accession>A0A366HIG3</accession>
<organism evidence="5 6">
    <name type="scientific">Roseimicrobium gellanilyticum</name>
    <dbReference type="NCBI Taxonomy" id="748857"/>
    <lineage>
        <taxon>Bacteria</taxon>
        <taxon>Pseudomonadati</taxon>
        <taxon>Verrucomicrobiota</taxon>
        <taxon>Verrucomicrobiia</taxon>
        <taxon>Verrucomicrobiales</taxon>
        <taxon>Verrucomicrobiaceae</taxon>
        <taxon>Roseimicrobium</taxon>
    </lineage>
</organism>
<dbReference type="RefSeq" id="WP_113959677.1">
    <property type="nucleotide sequence ID" value="NZ_QNRR01000006.1"/>
</dbReference>
<evidence type="ECO:0000313" key="5">
    <source>
        <dbReference type="EMBL" id="RBP42557.1"/>
    </source>
</evidence>
<keyword evidence="2" id="KW-0238">DNA-binding</keyword>